<proteinExistence type="predicted"/>
<dbReference type="AlphaFoldDB" id="A0A6G0XZ74"/>
<reference evidence="1 2" key="1">
    <citation type="submission" date="2019-08" db="EMBL/GenBank/DDBJ databases">
        <title>Whole genome of Aphis craccivora.</title>
        <authorList>
            <person name="Voronova N.V."/>
            <person name="Shulinski R.S."/>
            <person name="Bandarenka Y.V."/>
            <person name="Zhorov D.G."/>
            <person name="Warner D."/>
        </authorList>
    </citation>
    <scope>NUCLEOTIDE SEQUENCE [LARGE SCALE GENOMIC DNA]</scope>
    <source>
        <strain evidence="1">180601</strain>
        <tissue evidence="1">Whole Body</tissue>
    </source>
</reference>
<sequence length="76" mass="7918">MGPPNEVAVAEDSDIAAVDSAIKLIISPDQRVGADAADPVEEVTRRRIQKAFFVRRGAQGSVVCSGGRGTPPSDLV</sequence>
<organism evidence="1 2">
    <name type="scientific">Aphis craccivora</name>
    <name type="common">Cowpea aphid</name>
    <dbReference type="NCBI Taxonomy" id="307492"/>
    <lineage>
        <taxon>Eukaryota</taxon>
        <taxon>Metazoa</taxon>
        <taxon>Ecdysozoa</taxon>
        <taxon>Arthropoda</taxon>
        <taxon>Hexapoda</taxon>
        <taxon>Insecta</taxon>
        <taxon>Pterygota</taxon>
        <taxon>Neoptera</taxon>
        <taxon>Paraneoptera</taxon>
        <taxon>Hemiptera</taxon>
        <taxon>Sternorrhyncha</taxon>
        <taxon>Aphidomorpha</taxon>
        <taxon>Aphidoidea</taxon>
        <taxon>Aphididae</taxon>
        <taxon>Aphidini</taxon>
        <taxon>Aphis</taxon>
        <taxon>Aphis</taxon>
    </lineage>
</organism>
<accession>A0A6G0XZ74</accession>
<gene>
    <name evidence="1" type="ORF">FWK35_00018347</name>
</gene>
<comment type="caution">
    <text evidence="1">The sequence shown here is derived from an EMBL/GenBank/DDBJ whole genome shotgun (WGS) entry which is preliminary data.</text>
</comment>
<dbReference type="Proteomes" id="UP000478052">
    <property type="component" value="Unassembled WGS sequence"/>
</dbReference>
<evidence type="ECO:0000313" key="1">
    <source>
        <dbReference type="EMBL" id="KAF0745873.1"/>
    </source>
</evidence>
<keyword evidence="2" id="KW-1185">Reference proteome</keyword>
<dbReference type="EMBL" id="VUJU01007410">
    <property type="protein sequence ID" value="KAF0745873.1"/>
    <property type="molecule type" value="Genomic_DNA"/>
</dbReference>
<evidence type="ECO:0000313" key="2">
    <source>
        <dbReference type="Proteomes" id="UP000478052"/>
    </source>
</evidence>
<name>A0A6G0XZ74_APHCR</name>
<protein>
    <submittedName>
        <fullName evidence="1">Retrovirus-related Pol polyprotein from type-2 retrotransposable element R2DM</fullName>
    </submittedName>
</protein>